<keyword evidence="3" id="KW-1185">Reference proteome</keyword>
<protein>
    <recommendedName>
        <fullName evidence="4">Zinc transporter permease</fullName>
    </recommendedName>
</protein>
<dbReference type="RefSeq" id="WP_344489861.1">
    <property type="nucleotide sequence ID" value="NZ_BAAAQF010000018.1"/>
</dbReference>
<gene>
    <name evidence="2" type="ORF">GCM10009830_38860</name>
</gene>
<evidence type="ECO:0000313" key="2">
    <source>
        <dbReference type="EMBL" id="GAA1687490.1"/>
    </source>
</evidence>
<accession>A0ABP4TFV4</accession>
<comment type="caution">
    <text evidence="2">The sequence shown here is derived from an EMBL/GenBank/DDBJ whole genome shotgun (WGS) entry which is preliminary data.</text>
</comment>
<evidence type="ECO:0000256" key="1">
    <source>
        <dbReference type="SAM" id="MobiDB-lite"/>
    </source>
</evidence>
<dbReference type="EMBL" id="BAAAQF010000018">
    <property type="protein sequence ID" value="GAA1687490.1"/>
    <property type="molecule type" value="Genomic_DNA"/>
</dbReference>
<proteinExistence type="predicted"/>
<name>A0ABP4TFV4_9ACTN</name>
<sequence>MAAHKEHAGHAHRHGKDCGHTAVPHGDHTDYLHDGHRHRVHGDHVDECDGGGKN</sequence>
<dbReference type="Proteomes" id="UP001499851">
    <property type="component" value="Unassembled WGS sequence"/>
</dbReference>
<feature type="compositionally biased region" description="Basic and acidic residues" evidence="1">
    <location>
        <begin position="42"/>
        <end position="54"/>
    </location>
</feature>
<feature type="region of interest" description="Disordered" evidence="1">
    <location>
        <begin position="1"/>
        <end position="54"/>
    </location>
</feature>
<evidence type="ECO:0008006" key="4">
    <source>
        <dbReference type="Google" id="ProtNLM"/>
    </source>
</evidence>
<organism evidence="2 3">
    <name type="scientific">Glycomyces endophyticus</name>
    <dbReference type="NCBI Taxonomy" id="480996"/>
    <lineage>
        <taxon>Bacteria</taxon>
        <taxon>Bacillati</taxon>
        <taxon>Actinomycetota</taxon>
        <taxon>Actinomycetes</taxon>
        <taxon>Glycomycetales</taxon>
        <taxon>Glycomycetaceae</taxon>
        <taxon>Glycomyces</taxon>
    </lineage>
</organism>
<evidence type="ECO:0000313" key="3">
    <source>
        <dbReference type="Proteomes" id="UP001499851"/>
    </source>
</evidence>
<reference evidence="3" key="1">
    <citation type="journal article" date="2019" name="Int. J. Syst. Evol. Microbiol.">
        <title>The Global Catalogue of Microorganisms (GCM) 10K type strain sequencing project: providing services to taxonomists for standard genome sequencing and annotation.</title>
        <authorList>
            <consortium name="The Broad Institute Genomics Platform"/>
            <consortium name="The Broad Institute Genome Sequencing Center for Infectious Disease"/>
            <person name="Wu L."/>
            <person name="Ma J."/>
        </authorList>
    </citation>
    <scope>NUCLEOTIDE SEQUENCE [LARGE SCALE GENOMIC DNA]</scope>
    <source>
        <strain evidence="3">JCM 16001</strain>
    </source>
</reference>
<feature type="compositionally biased region" description="Basic and acidic residues" evidence="1">
    <location>
        <begin position="25"/>
        <end position="34"/>
    </location>
</feature>